<organism evidence="2 3">
    <name type="scientific">Georgenia wutianyii</name>
    <dbReference type="NCBI Taxonomy" id="2585135"/>
    <lineage>
        <taxon>Bacteria</taxon>
        <taxon>Bacillati</taxon>
        <taxon>Actinomycetota</taxon>
        <taxon>Actinomycetes</taxon>
        <taxon>Micrococcales</taxon>
        <taxon>Bogoriellaceae</taxon>
        <taxon>Georgenia</taxon>
    </lineage>
</organism>
<evidence type="ECO:0008006" key="4">
    <source>
        <dbReference type="Google" id="ProtNLM"/>
    </source>
</evidence>
<dbReference type="EMBL" id="CP040899">
    <property type="protein sequence ID" value="QDB79487.1"/>
    <property type="molecule type" value="Genomic_DNA"/>
</dbReference>
<feature type="transmembrane region" description="Helical" evidence="1">
    <location>
        <begin position="6"/>
        <end position="25"/>
    </location>
</feature>
<keyword evidence="1" id="KW-1133">Transmembrane helix</keyword>
<dbReference type="Proteomes" id="UP000313948">
    <property type="component" value="Chromosome"/>
</dbReference>
<protein>
    <recommendedName>
        <fullName evidence="4">Integral membrane protein</fullName>
    </recommendedName>
</protein>
<feature type="transmembrane region" description="Helical" evidence="1">
    <location>
        <begin position="34"/>
        <end position="55"/>
    </location>
</feature>
<gene>
    <name evidence="2" type="ORF">FE251_08970</name>
</gene>
<keyword evidence="3" id="KW-1185">Reference proteome</keyword>
<dbReference type="RefSeq" id="WP_139071519.1">
    <property type="nucleotide sequence ID" value="NZ_CP040899.1"/>
</dbReference>
<keyword evidence="1" id="KW-0812">Transmembrane</keyword>
<keyword evidence="1" id="KW-0472">Membrane</keyword>
<evidence type="ECO:0000313" key="3">
    <source>
        <dbReference type="Proteomes" id="UP000313948"/>
    </source>
</evidence>
<feature type="transmembrane region" description="Helical" evidence="1">
    <location>
        <begin position="67"/>
        <end position="87"/>
    </location>
</feature>
<name>A0ABX5VLY5_9MICO</name>
<proteinExistence type="predicted"/>
<evidence type="ECO:0000256" key="1">
    <source>
        <dbReference type="SAM" id="Phobius"/>
    </source>
</evidence>
<reference evidence="2 3" key="1">
    <citation type="submission" date="2019-05" db="EMBL/GenBank/DDBJ databases">
        <title>Georgenia *** sp. nov., and Georgenia *** sp. nov., isolated from the intestinal contents of plateau pika (Ochotona curzoniae) in the Qinghai-Tibet plateau of China.</title>
        <authorList>
            <person name="Tian Z."/>
        </authorList>
    </citation>
    <scope>NUCLEOTIDE SEQUENCE [LARGE SCALE GENOMIC DNA]</scope>
    <source>
        <strain evidence="2 3">Z294</strain>
    </source>
</reference>
<accession>A0ABX5VLY5</accession>
<sequence>MLPVVLIVSVLAAVLGLWALGFTIANRPVVLRQLIAGGVVEVALIVQGFVLAAHQLGGTELTDPVTLWGYLLVALLILPGAAVVAFVERTRWSSVVLTVAAVTVIIMELRMWQLWQA</sequence>
<feature type="transmembrane region" description="Helical" evidence="1">
    <location>
        <begin position="94"/>
        <end position="115"/>
    </location>
</feature>
<evidence type="ECO:0000313" key="2">
    <source>
        <dbReference type="EMBL" id="QDB79487.1"/>
    </source>
</evidence>